<dbReference type="WBParaSite" id="NBR_0001006101-mRNA-1">
    <property type="protein sequence ID" value="NBR_0001006101-mRNA-1"/>
    <property type="gene ID" value="NBR_0001006101"/>
</dbReference>
<dbReference type="STRING" id="27835.A0A0N4Y2U2"/>
<keyword evidence="7" id="KW-1185">Reference proteome</keyword>
<dbReference type="PANTHER" id="PTHR46481:SF10">
    <property type="entry name" value="ZINC FINGER BED DOMAIN-CONTAINING PROTEIN 39"/>
    <property type="match status" value="1"/>
</dbReference>
<evidence type="ECO:0000256" key="2">
    <source>
        <dbReference type="ARBA" id="ARBA00022723"/>
    </source>
</evidence>
<proteinExistence type="predicted"/>
<evidence type="ECO:0000256" key="3">
    <source>
        <dbReference type="ARBA" id="ARBA00022771"/>
    </source>
</evidence>
<dbReference type="SUPFAM" id="SSF53098">
    <property type="entry name" value="Ribonuclease H-like"/>
    <property type="match status" value="1"/>
</dbReference>
<dbReference type="EMBL" id="UYSL01020247">
    <property type="protein sequence ID" value="VDL73651.1"/>
    <property type="molecule type" value="Genomic_DNA"/>
</dbReference>
<evidence type="ECO:0000256" key="4">
    <source>
        <dbReference type="ARBA" id="ARBA00022833"/>
    </source>
</evidence>
<sequence>MADASLSLRIPRLRTFKNFVQSLNGSYVPPTSRTLLKIMDDYVNEIDGHNRKLLAENAARVVITADCWTSFNANTGLLAISDHIVSPDFGKRENFIPDCVPLGQESHTADLIADKIRESLGRVNLKDNDVFTVVADGASTMKKASSNLEIDYIQCTAHIINLAVRSALQCPQVAPIIQKCKGIISKLNRSATLKGSLSRCLKAEGLTPMTLASDCPTRWNSTYMMIGDILTAVTISLQHETAELYFMHVYFKYSALERLIEEQGFDHFEQHEVRECKYWTRWEMKRYSAKERTEESSSDDDD</sequence>
<evidence type="ECO:0000313" key="8">
    <source>
        <dbReference type="WBParaSite" id="NBR_0001006101-mRNA-1"/>
    </source>
</evidence>
<dbReference type="OMA" id="SAIFYIR"/>
<name>A0A0N4Y2U2_NIPBR</name>
<organism evidence="8">
    <name type="scientific">Nippostrongylus brasiliensis</name>
    <name type="common">Rat hookworm</name>
    <dbReference type="NCBI Taxonomy" id="27835"/>
    <lineage>
        <taxon>Eukaryota</taxon>
        <taxon>Metazoa</taxon>
        <taxon>Ecdysozoa</taxon>
        <taxon>Nematoda</taxon>
        <taxon>Chromadorea</taxon>
        <taxon>Rhabditida</taxon>
        <taxon>Rhabditina</taxon>
        <taxon>Rhabditomorpha</taxon>
        <taxon>Strongyloidea</taxon>
        <taxon>Heligmosomidae</taxon>
        <taxon>Nippostrongylus</taxon>
    </lineage>
</organism>
<dbReference type="GO" id="GO:0005634">
    <property type="term" value="C:nucleus"/>
    <property type="evidence" value="ECO:0007669"/>
    <property type="project" value="UniProtKB-SubCell"/>
</dbReference>
<reference evidence="8" key="1">
    <citation type="submission" date="2017-02" db="UniProtKB">
        <authorList>
            <consortium name="WormBaseParasite"/>
        </authorList>
    </citation>
    <scope>IDENTIFICATION</scope>
</reference>
<evidence type="ECO:0000256" key="5">
    <source>
        <dbReference type="ARBA" id="ARBA00023242"/>
    </source>
</evidence>
<keyword evidence="2" id="KW-0479">Metal-binding</keyword>
<evidence type="ECO:0000313" key="6">
    <source>
        <dbReference type="EMBL" id="VDL73651.1"/>
    </source>
</evidence>
<keyword evidence="3" id="KW-0863">Zinc-finger</keyword>
<dbReference type="GO" id="GO:0008270">
    <property type="term" value="F:zinc ion binding"/>
    <property type="evidence" value="ECO:0007669"/>
    <property type="project" value="UniProtKB-KW"/>
</dbReference>
<dbReference type="PANTHER" id="PTHR46481">
    <property type="entry name" value="ZINC FINGER BED DOMAIN-CONTAINING PROTEIN 4"/>
    <property type="match status" value="1"/>
</dbReference>
<comment type="subcellular location">
    <subcellularLocation>
        <location evidence="1">Nucleus</location>
    </subcellularLocation>
</comment>
<evidence type="ECO:0000256" key="1">
    <source>
        <dbReference type="ARBA" id="ARBA00004123"/>
    </source>
</evidence>
<dbReference type="InterPro" id="IPR052035">
    <property type="entry name" value="ZnF_BED_domain_contain"/>
</dbReference>
<protein>
    <submittedName>
        <fullName evidence="8">DUF659 domain-containing protein</fullName>
    </submittedName>
</protein>
<dbReference type="InterPro" id="IPR012337">
    <property type="entry name" value="RNaseH-like_sf"/>
</dbReference>
<keyword evidence="4" id="KW-0862">Zinc</keyword>
<dbReference type="AlphaFoldDB" id="A0A0N4Y2U2"/>
<dbReference type="Proteomes" id="UP000271162">
    <property type="component" value="Unassembled WGS sequence"/>
</dbReference>
<accession>A0A0N4Y2U2</accession>
<evidence type="ECO:0000313" key="7">
    <source>
        <dbReference type="Proteomes" id="UP000271162"/>
    </source>
</evidence>
<gene>
    <name evidence="6" type="ORF">NBR_LOCUS10062</name>
</gene>
<keyword evidence="5" id="KW-0539">Nucleus</keyword>
<reference evidence="6 7" key="2">
    <citation type="submission" date="2018-11" db="EMBL/GenBank/DDBJ databases">
        <authorList>
            <consortium name="Pathogen Informatics"/>
        </authorList>
    </citation>
    <scope>NUCLEOTIDE SEQUENCE [LARGE SCALE GENOMIC DNA]</scope>
</reference>